<gene>
    <name evidence="4" type="ORF">CBR_g25836</name>
</gene>
<evidence type="ECO:0008006" key="6">
    <source>
        <dbReference type="Google" id="ProtNLM"/>
    </source>
</evidence>
<proteinExistence type="predicted"/>
<evidence type="ECO:0000256" key="1">
    <source>
        <dbReference type="SAM" id="MobiDB-lite"/>
    </source>
</evidence>
<feature type="compositionally biased region" description="Basic residues" evidence="1">
    <location>
        <begin position="583"/>
        <end position="592"/>
    </location>
</feature>
<dbReference type="InterPro" id="IPR007021">
    <property type="entry name" value="DUF659"/>
</dbReference>
<feature type="domain" description="HAT C-terminal dimerisation" evidence="3">
    <location>
        <begin position="361"/>
        <end position="422"/>
    </location>
</feature>
<accession>A0A388L6J3</accession>
<feature type="compositionally biased region" description="Basic and acidic residues" evidence="1">
    <location>
        <begin position="640"/>
        <end position="652"/>
    </location>
</feature>
<evidence type="ECO:0000259" key="3">
    <source>
        <dbReference type="Pfam" id="PF05699"/>
    </source>
</evidence>
<dbReference type="SMART" id="SM00384">
    <property type="entry name" value="AT_hook"/>
    <property type="match status" value="2"/>
</dbReference>
<dbReference type="EMBL" id="BFEA01000279">
    <property type="protein sequence ID" value="GBG77904.1"/>
    <property type="molecule type" value="Genomic_DNA"/>
</dbReference>
<dbReference type="InterPro" id="IPR008906">
    <property type="entry name" value="HATC_C_dom"/>
</dbReference>
<evidence type="ECO:0000313" key="4">
    <source>
        <dbReference type="EMBL" id="GBG77904.1"/>
    </source>
</evidence>
<dbReference type="GO" id="GO:0003677">
    <property type="term" value="F:DNA binding"/>
    <property type="evidence" value="ECO:0007669"/>
    <property type="project" value="InterPro"/>
</dbReference>
<dbReference type="PANTHER" id="PTHR32166">
    <property type="entry name" value="OSJNBA0013A04.12 PROTEIN"/>
    <property type="match status" value="1"/>
</dbReference>
<feature type="compositionally biased region" description="Acidic residues" evidence="1">
    <location>
        <begin position="653"/>
        <end position="662"/>
    </location>
</feature>
<reference evidence="4 5" key="1">
    <citation type="journal article" date="2018" name="Cell">
        <title>The Chara Genome: Secondary Complexity and Implications for Plant Terrestrialization.</title>
        <authorList>
            <person name="Nishiyama T."/>
            <person name="Sakayama H."/>
            <person name="Vries J.D."/>
            <person name="Buschmann H."/>
            <person name="Saint-Marcoux D."/>
            <person name="Ullrich K.K."/>
            <person name="Haas F.B."/>
            <person name="Vanderstraeten L."/>
            <person name="Becker D."/>
            <person name="Lang D."/>
            <person name="Vosolsobe S."/>
            <person name="Rombauts S."/>
            <person name="Wilhelmsson P.K.I."/>
            <person name="Janitza P."/>
            <person name="Kern R."/>
            <person name="Heyl A."/>
            <person name="Rumpler F."/>
            <person name="Villalobos L.I.A.C."/>
            <person name="Clay J.M."/>
            <person name="Skokan R."/>
            <person name="Toyoda A."/>
            <person name="Suzuki Y."/>
            <person name="Kagoshima H."/>
            <person name="Schijlen E."/>
            <person name="Tajeshwar N."/>
            <person name="Catarino B."/>
            <person name="Hetherington A.J."/>
            <person name="Saltykova A."/>
            <person name="Bonnot C."/>
            <person name="Breuninger H."/>
            <person name="Symeonidi A."/>
            <person name="Radhakrishnan G.V."/>
            <person name="Van Nieuwerburgh F."/>
            <person name="Deforce D."/>
            <person name="Chang C."/>
            <person name="Karol K.G."/>
            <person name="Hedrich R."/>
            <person name="Ulvskov P."/>
            <person name="Glockner G."/>
            <person name="Delwiche C.F."/>
            <person name="Petrasek J."/>
            <person name="Van de Peer Y."/>
            <person name="Friml J."/>
            <person name="Beilby M."/>
            <person name="Dolan L."/>
            <person name="Kohara Y."/>
            <person name="Sugano S."/>
            <person name="Fujiyama A."/>
            <person name="Delaux P.-M."/>
            <person name="Quint M."/>
            <person name="TheiBen G."/>
            <person name="Hagemann M."/>
            <person name="Harholt J."/>
            <person name="Dunand C."/>
            <person name="Zachgo S."/>
            <person name="Langdale J."/>
            <person name="Maumus F."/>
            <person name="Straeten D.V.D."/>
            <person name="Gould S.B."/>
            <person name="Rensing S.A."/>
        </authorList>
    </citation>
    <scope>NUCLEOTIDE SEQUENCE [LARGE SCALE GENOMIC DNA]</scope>
    <source>
        <strain evidence="4 5">S276</strain>
    </source>
</reference>
<keyword evidence="5" id="KW-1185">Reference proteome</keyword>
<feature type="region of interest" description="Disordered" evidence="1">
    <location>
        <begin position="478"/>
        <end position="499"/>
    </location>
</feature>
<evidence type="ECO:0000259" key="2">
    <source>
        <dbReference type="Pfam" id="PF04937"/>
    </source>
</evidence>
<dbReference type="Gramene" id="GBG77904">
    <property type="protein sequence ID" value="GBG77904"/>
    <property type="gene ID" value="CBR_g25836"/>
</dbReference>
<dbReference type="SUPFAM" id="SSF53098">
    <property type="entry name" value="Ribonuclease H-like"/>
    <property type="match status" value="1"/>
</dbReference>
<protein>
    <recommendedName>
        <fullName evidence="6">DUF659 domain-containing protein</fullName>
    </recommendedName>
</protein>
<dbReference type="Proteomes" id="UP000265515">
    <property type="component" value="Unassembled WGS sequence"/>
</dbReference>
<feature type="region of interest" description="Disordered" evidence="1">
    <location>
        <begin position="556"/>
        <end position="689"/>
    </location>
</feature>
<dbReference type="InterPro" id="IPR012337">
    <property type="entry name" value="RNaseH-like_sf"/>
</dbReference>
<feature type="domain" description="DUF659" evidence="2">
    <location>
        <begin position="61"/>
        <end position="162"/>
    </location>
</feature>
<dbReference type="InterPro" id="IPR017956">
    <property type="entry name" value="AT_hook_DNA-bd_motif"/>
</dbReference>
<dbReference type="STRING" id="69332.A0A388L6J3"/>
<dbReference type="PANTHER" id="PTHR32166:SF123">
    <property type="entry name" value="BED-TYPE DOMAIN-CONTAINING PROTEIN"/>
    <property type="match status" value="1"/>
</dbReference>
<organism evidence="4 5">
    <name type="scientific">Chara braunii</name>
    <name type="common">Braun's stonewort</name>
    <dbReference type="NCBI Taxonomy" id="69332"/>
    <lineage>
        <taxon>Eukaryota</taxon>
        <taxon>Viridiplantae</taxon>
        <taxon>Streptophyta</taxon>
        <taxon>Charophyceae</taxon>
        <taxon>Charales</taxon>
        <taxon>Characeae</taxon>
        <taxon>Chara</taxon>
    </lineage>
</organism>
<comment type="caution">
    <text evidence="4">The sequence shown here is derived from an EMBL/GenBank/DDBJ whole genome shotgun (WGS) entry which is preliminary data.</text>
</comment>
<feature type="compositionally biased region" description="Acidic residues" evidence="1">
    <location>
        <begin position="484"/>
        <end position="499"/>
    </location>
</feature>
<sequence>MKQSLITDSETIVTKNKETQRIVDDWMTAHCIPFNMMKSEEWDNMVKALMNAHESFKYAKYEKARTTRVEVTKGRVAVRVEELQRQWPVTGCLLQLDGWTDRRARPHINVMVSFPKGAIFWRSVCMSNRSKGAVAYREILKRAIEEVEEDAVVGVVMDNAAVEIVAKPGATRFATNFIVLNSLQRLYLPIRSCLIDEAWKEGIVNPIQRHLFHAANEIVLDDIFWVGVQKLLETSKGLLSLLKFVDGDGPTISKIYGRMDTSVENLRESKTFTEVEKEELETIIMRRWNVMTSPLHCATMFLDPEYKATKTEQDLEVANGFWTWVYAWCKPVMYKEVDAEVNNWIDGVGKFRSETATQEARGMQPARWWRKWCSKLPHLQKQAIRLLGQGSSSSSCERNWSLFERIHSRPRNRLETVKRSTLVYNRWNQHLLKKLTKKPKMGEDELLWEEDLDLEKKEVQAHANMRVEEWRCHLREENRRRECDDESEEDDRMEEEDDDVADAVEAEENNGEEGQMVRTRIQGSLLELERELNDSWRKSTKPSKYLARLHLGEMQEAAKTMSEAHAEKILAARPKASSLAPKSAKRKPGRPRKVVEEGALIEDGGGAIENGAEDESCESQEQPASAAPKPAKRRLGRPRKVAEEETTAREETVAMEDSENDAEGEKGDAFDSEEEPLACKKRKQSESTD</sequence>
<feature type="compositionally biased region" description="Basic residues" evidence="1">
    <location>
        <begin position="630"/>
        <end position="639"/>
    </location>
</feature>
<evidence type="ECO:0000313" key="5">
    <source>
        <dbReference type="Proteomes" id="UP000265515"/>
    </source>
</evidence>
<dbReference type="GO" id="GO:0046983">
    <property type="term" value="F:protein dimerization activity"/>
    <property type="evidence" value="ECO:0007669"/>
    <property type="project" value="InterPro"/>
</dbReference>
<dbReference type="AlphaFoldDB" id="A0A388L6J3"/>
<name>A0A388L6J3_CHABU</name>
<dbReference type="OrthoDB" id="1741262at2759"/>
<dbReference type="Pfam" id="PF04937">
    <property type="entry name" value="DUF659"/>
    <property type="match status" value="1"/>
</dbReference>
<dbReference type="Pfam" id="PF05699">
    <property type="entry name" value="Dimer_Tnp_hAT"/>
    <property type="match status" value="1"/>
</dbReference>